<dbReference type="GO" id="GO:0008973">
    <property type="term" value="F:phosphopentomutase activity"/>
    <property type="evidence" value="ECO:0007669"/>
    <property type="project" value="UniProtKB-EC"/>
</dbReference>
<dbReference type="PANTHER" id="PTHR21110:SF0">
    <property type="entry name" value="PHOSPHOPENTOMUTASE"/>
    <property type="match status" value="1"/>
</dbReference>
<accession>A0ABW3PIL6</accession>
<dbReference type="InterPro" id="IPR010045">
    <property type="entry name" value="DeoB"/>
</dbReference>
<gene>
    <name evidence="6" type="ORF">ACFQ22_04915</name>
</gene>
<sequence length="393" mass="43049">MRRFKRIITIVLPSLGIGETADAARFGDQGADTLGHVCDYWQGSLKLPTLTKLGLGNIPRRSPLTGILAVTPLQSHVGKMRSISDDKDSLSTHWELMAAVHQRTLATFPNGFSSQLIKKIEKFSNRQVILNRSASELTAIRLFGQQQLKEGDLIVYTSSDSVLQVSANEMVVSLAELYRICRYIRFVADEDQLNIGRVIACPFIGKSPSNFKLTDKRREFAIDLPAVTALDVLKQHQIPVTGAGQLTDLFSGRGMTRQIHGQKAILTKILKTLETQTFGLIIADLGSLDEDAHARDPYGYGKDLMQLDAWLNAVVQQLTPTDLLLITADHANDPTFKGIGHTREFVPLIAASPNAIGGQLTQSLELADVGATILANFGIDHQLPGKSFLNQIS</sequence>
<evidence type="ECO:0000259" key="5">
    <source>
        <dbReference type="Pfam" id="PF01676"/>
    </source>
</evidence>
<keyword evidence="3" id="KW-0464">Manganese</keyword>
<feature type="domain" description="Metalloenzyme" evidence="5">
    <location>
        <begin position="5"/>
        <end position="380"/>
    </location>
</feature>
<evidence type="ECO:0000313" key="6">
    <source>
        <dbReference type="EMBL" id="MFD1124705.1"/>
    </source>
</evidence>
<dbReference type="SUPFAM" id="SSF143856">
    <property type="entry name" value="DeoB insert domain-like"/>
    <property type="match status" value="1"/>
</dbReference>
<dbReference type="Proteomes" id="UP001597156">
    <property type="component" value="Unassembled WGS sequence"/>
</dbReference>
<organism evidence="6 7">
    <name type="scientific">Lentilactobacillus raoultii</name>
    <dbReference type="NCBI Taxonomy" id="1987503"/>
    <lineage>
        <taxon>Bacteria</taxon>
        <taxon>Bacillati</taxon>
        <taxon>Bacillota</taxon>
        <taxon>Bacilli</taxon>
        <taxon>Lactobacillales</taxon>
        <taxon>Lactobacillaceae</taxon>
        <taxon>Lentilactobacillus</taxon>
    </lineage>
</organism>
<evidence type="ECO:0000313" key="7">
    <source>
        <dbReference type="Proteomes" id="UP001597156"/>
    </source>
</evidence>
<keyword evidence="2" id="KW-0479">Metal-binding</keyword>
<proteinExistence type="inferred from homology"/>
<dbReference type="EC" id="5.4.2.7" evidence="6"/>
<evidence type="ECO:0000256" key="2">
    <source>
        <dbReference type="ARBA" id="ARBA00022723"/>
    </source>
</evidence>
<evidence type="ECO:0000256" key="3">
    <source>
        <dbReference type="ARBA" id="ARBA00023211"/>
    </source>
</evidence>
<dbReference type="Pfam" id="PF01676">
    <property type="entry name" value="Metalloenzyme"/>
    <property type="match status" value="1"/>
</dbReference>
<protein>
    <submittedName>
        <fullName evidence="6">Phosphopentomutase</fullName>
        <ecNumber evidence="6">5.4.2.7</ecNumber>
    </submittedName>
</protein>
<dbReference type="Gene3D" id="3.30.70.1250">
    <property type="entry name" value="Phosphopentomutase"/>
    <property type="match status" value="1"/>
</dbReference>
<dbReference type="PANTHER" id="PTHR21110">
    <property type="entry name" value="PHOSPHOPENTOMUTASE"/>
    <property type="match status" value="1"/>
</dbReference>
<dbReference type="PIRSF" id="PIRSF001491">
    <property type="entry name" value="Ppentomutase"/>
    <property type="match status" value="1"/>
</dbReference>
<dbReference type="Gene3D" id="3.40.720.10">
    <property type="entry name" value="Alkaline Phosphatase, subunit A"/>
    <property type="match status" value="1"/>
</dbReference>
<dbReference type="InterPro" id="IPR006124">
    <property type="entry name" value="Metalloenzyme"/>
</dbReference>
<name>A0ABW3PIL6_9LACO</name>
<evidence type="ECO:0000256" key="4">
    <source>
        <dbReference type="ARBA" id="ARBA00023235"/>
    </source>
</evidence>
<keyword evidence="7" id="KW-1185">Reference proteome</keyword>
<comment type="caution">
    <text evidence="6">The sequence shown here is derived from an EMBL/GenBank/DDBJ whole genome shotgun (WGS) entry which is preliminary data.</text>
</comment>
<dbReference type="RefSeq" id="WP_121978945.1">
    <property type="nucleotide sequence ID" value="NZ_JBHTLH010000014.1"/>
</dbReference>
<dbReference type="CDD" id="cd16009">
    <property type="entry name" value="PPM"/>
    <property type="match status" value="1"/>
</dbReference>
<dbReference type="InterPro" id="IPR017850">
    <property type="entry name" value="Alkaline_phosphatase_core_sf"/>
</dbReference>
<reference evidence="7" key="1">
    <citation type="journal article" date="2019" name="Int. J. Syst. Evol. Microbiol.">
        <title>The Global Catalogue of Microorganisms (GCM) 10K type strain sequencing project: providing services to taxonomists for standard genome sequencing and annotation.</title>
        <authorList>
            <consortium name="The Broad Institute Genomics Platform"/>
            <consortium name="The Broad Institute Genome Sequencing Center for Infectious Disease"/>
            <person name="Wu L."/>
            <person name="Ma J."/>
        </authorList>
    </citation>
    <scope>NUCLEOTIDE SEQUENCE [LARGE SCALE GENOMIC DNA]</scope>
    <source>
        <strain evidence="7">CCUG 71848</strain>
    </source>
</reference>
<dbReference type="SUPFAM" id="SSF53649">
    <property type="entry name" value="Alkaline phosphatase-like"/>
    <property type="match status" value="1"/>
</dbReference>
<evidence type="ECO:0000256" key="1">
    <source>
        <dbReference type="ARBA" id="ARBA00010373"/>
    </source>
</evidence>
<dbReference type="InterPro" id="IPR024052">
    <property type="entry name" value="Phosphopentomutase_DeoB_cap_sf"/>
</dbReference>
<dbReference type="EMBL" id="JBHTLH010000014">
    <property type="protein sequence ID" value="MFD1124705.1"/>
    <property type="molecule type" value="Genomic_DNA"/>
</dbReference>
<keyword evidence="4 6" id="KW-0413">Isomerase</keyword>
<dbReference type="NCBIfam" id="NF003766">
    <property type="entry name" value="PRK05362.1"/>
    <property type="match status" value="1"/>
</dbReference>
<comment type="similarity">
    <text evidence="1">Belongs to the phosphopentomutase family.</text>
</comment>